<evidence type="ECO:0000313" key="3">
    <source>
        <dbReference type="Proteomes" id="UP000006038"/>
    </source>
</evidence>
<feature type="region of interest" description="Disordered" evidence="1">
    <location>
        <begin position="1"/>
        <end position="24"/>
    </location>
</feature>
<accession>J3MPQ2</accession>
<dbReference type="Proteomes" id="UP000006038">
    <property type="component" value="Chromosome 8"/>
</dbReference>
<feature type="region of interest" description="Disordered" evidence="1">
    <location>
        <begin position="47"/>
        <end position="89"/>
    </location>
</feature>
<dbReference type="EnsemblPlants" id="OB08G10810.1">
    <property type="protein sequence ID" value="OB08G10810.1"/>
    <property type="gene ID" value="OB08G10810"/>
</dbReference>
<keyword evidence="3" id="KW-1185">Reference proteome</keyword>
<reference evidence="2" key="2">
    <citation type="submission" date="2013-04" db="UniProtKB">
        <authorList>
            <consortium name="EnsemblPlants"/>
        </authorList>
    </citation>
    <scope>IDENTIFICATION</scope>
</reference>
<sequence length="89" mass="9919">MATVENCRAADKAGRKKTTAKKENTAAVEVRTWRDIGIGTRGEETTWGRGLLGFGGEMEGSEAKQARKEKKEKEKEMSQVQDNALAWLY</sequence>
<evidence type="ECO:0000313" key="2">
    <source>
        <dbReference type="EnsemblPlants" id="OB08G10810.1"/>
    </source>
</evidence>
<reference evidence="2" key="1">
    <citation type="journal article" date="2013" name="Nat. Commun.">
        <title>Whole-genome sequencing of Oryza brachyantha reveals mechanisms underlying Oryza genome evolution.</title>
        <authorList>
            <person name="Chen J."/>
            <person name="Huang Q."/>
            <person name="Gao D."/>
            <person name="Wang J."/>
            <person name="Lang Y."/>
            <person name="Liu T."/>
            <person name="Li B."/>
            <person name="Bai Z."/>
            <person name="Luis Goicoechea J."/>
            <person name="Liang C."/>
            <person name="Chen C."/>
            <person name="Zhang W."/>
            <person name="Sun S."/>
            <person name="Liao Y."/>
            <person name="Zhang X."/>
            <person name="Yang L."/>
            <person name="Song C."/>
            <person name="Wang M."/>
            <person name="Shi J."/>
            <person name="Liu G."/>
            <person name="Liu J."/>
            <person name="Zhou H."/>
            <person name="Zhou W."/>
            <person name="Yu Q."/>
            <person name="An N."/>
            <person name="Chen Y."/>
            <person name="Cai Q."/>
            <person name="Wang B."/>
            <person name="Liu B."/>
            <person name="Min J."/>
            <person name="Huang Y."/>
            <person name="Wu H."/>
            <person name="Li Z."/>
            <person name="Zhang Y."/>
            <person name="Yin Y."/>
            <person name="Song W."/>
            <person name="Jiang J."/>
            <person name="Jackson S.A."/>
            <person name="Wing R.A."/>
            <person name="Wang J."/>
            <person name="Chen M."/>
        </authorList>
    </citation>
    <scope>NUCLEOTIDE SEQUENCE [LARGE SCALE GENOMIC DNA]</scope>
    <source>
        <strain evidence="2">cv. IRGC 101232</strain>
    </source>
</reference>
<dbReference type="Gramene" id="OB08G10810.1">
    <property type="protein sequence ID" value="OB08G10810.1"/>
    <property type="gene ID" value="OB08G10810"/>
</dbReference>
<dbReference type="HOGENOM" id="CLU_2458392_0_0_1"/>
<organism evidence="2">
    <name type="scientific">Oryza brachyantha</name>
    <name type="common">malo sina</name>
    <dbReference type="NCBI Taxonomy" id="4533"/>
    <lineage>
        <taxon>Eukaryota</taxon>
        <taxon>Viridiplantae</taxon>
        <taxon>Streptophyta</taxon>
        <taxon>Embryophyta</taxon>
        <taxon>Tracheophyta</taxon>
        <taxon>Spermatophyta</taxon>
        <taxon>Magnoliopsida</taxon>
        <taxon>Liliopsida</taxon>
        <taxon>Poales</taxon>
        <taxon>Poaceae</taxon>
        <taxon>BOP clade</taxon>
        <taxon>Oryzoideae</taxon>
        <taxon>Oryzeae</taxon>
        <taxon>Oryzinae</taxon>
        <taxon>Oryza</taxon>
    </lineage>
</organism>
<evidence type="ECO:0000256" key="1">
    <source>
        <dbReference type="SAM" id="MobiDB-lite"/>
    </source>
</evidence>
<name>J3MPQ2_ORYBR</name>
<feature type="compositionally biased region" description="Basic and acidic residues" evidence="1">
    <location>
        <begin position="61"/>
        <end position="77"/>
    </location>
</feature>
<protein>
    <submittedName>
        <fullName evidence="2">Uncharacterized protein</fullName>
    </submittedName>
</protein>
<dbReference type="AlphaFoldDB" id="J3MPQ2"/>
<proteinExistence type="predicted"/>